<dbReference type="Proteomes" id="UP000194153">
    <property type="component" value="Unassembled WGS sequence"/>
</dbReference>
<feature type="region of interest" description="Disordered" evidence="1">
    <location>
        <begin position="45"/>
        <end position="64"/>
    </location>
</feature>
<reference evidence="3" key="2">
    <citation type="submission" date="2017-05" db="EMBL/GenBank/DDBJ databases">
        <title>Draft genome sequence of Geobacter pelophilus, a iron(III)-reducing bacteria.</title>
        <authorList>
            <person name="Aoyagi T."/>
            <person name="Koike H."/>
            <person name="Morita T."/>
            <person name="Sato Y."/>
            <person name="Habe H."/>
            <person name="Hori T."/>
        </authorList>
    </citation>
    <scope>NUCLEOTIDE SEQUENCE [LARGE SCALE GENOMIC DNA]</scope>
    <source>
        <strain evidence="3">Drf2</strain>
    </source>
</reference>
<sequence length="96" mass="9617">MPAPGPVRLTANVYLDPGNAPKPAPAYCTAPGSSALGGETACTPPQAGHPWTKVRSSNPSPHSWQVTCNAPPGSAEPATCPPWAASTNSTSSLPVA</sequence>
<name>A0ABQ0MJD9_9BACT</name>
<dbReference type="EMBL" id="BDQG01000001">
    <property type="protein sequence ID" value="GAW67204.1"/>
    <property type="molecule type" value="Genomic_DNA"/>
</dbReference>
<comment type="caution">
    <text evidence="2">The sequence shown here is derived from an EMBL/GenBank/DDBJ whole genome shotgun (WGS) entry which is preliminary data.</text>
</comment>
<gene>
    <name evidence="2" type="ORF">GPEL0_01r2909</name>
</gene>
<feature type="region of interest" description="Disordered" evidence="1">
    <location>
        <begin position="72"/>
        <end position="96"/>
    </location>
</feature>
<organism evidence="2 3">
    <name type="scientific">Geoanaerobacter pelophilus</name>
    <dbReference type="NCBI Taxonomy" id="60036"/>
    <lineage>
        <taxon>Bacteria</taxon>
        <taxon>Pseudomonadati</taxon>
        <taxon>Thermodesulfobacteriota</taxon>
        <taxon>Desulfuromonadia</taxon>
        <taxon>Geobacterales</taxon>
        <taxon>Geobacteraceae</taxon>
        <taxon>Geoanaerobacter</taxon>
    </lineage>
</organism>
<evidence type="ECO:0000313" key="2">
    <source>
        <dbReference type="EMBL" id="GAW67204.1"/>
    </source>
</evidence>
<proteinExistence type="predicted"/>
<accession>A0ABQ0MJD9</accession>
<evidence type="ECO:0000313" key="3">
    <source>
        <dbReference type="Proteomes" id="UP000194153"/>
    </source>
</evidence>
<reference evidence="2 3" key="1">
    <citation type="submission" date="2017-04" db="EMBL/GenBank/DDBJ databases">
        <authorList>
            <consortium name="Geobacter pelophilus Genome Sequencing"/>
            <person name="Aoyagi T."/>
            <person name="Koike H."/>
            <person name="Hori T."/>
        </authorList>
    </citation>
    <scope>NUCLEOTIDE SEQUENCE [LARGE SCALE GENOMIC DNA]</scope>
    <source>
        <strain evidence="2 3">Drf2</strain>
    </source>
</reference>
<keyword evidence="3" id="KW-1185">Reference proteome</keyword>
<feature type="compositionally biased region" description="Polar residues" evidence="1">
    <location>
        <begin position="85"/>
        <end position="96"/>
    </location>
</feature>
<protein>
    <submittedName>
        <fullName evidence="2">Uncharacterized protein</fullName>
    </submittedName>
</protein>
<feature type="compositionally biased region" description="Polar residues" evidence="1">
    <location>
        <begin position="54"/>
        <end position="64"/>
    </location>
</feature>
<evidence type="ECO:0000256" key="1">
    <source>
        <dbReference type="SAM" id="MobiDB-lite"/>
    </source>
</evidence>